<proteinExistence type="predicted"/>
<name>A0A0A8Z9A8_ARUDO</name>
<dbReference type="EMBL" id="GBRH01264585">
    <property type="protein sequence ID" value="JAD33310.1"/>
    <property type="molecule type" value="Transcribed_RNA"/>
</dbReference>
<protein>
    <submittedName>
        <fullName evidence="1">Uncharacterized protein</fullName>
    </submittedName>
</protein>
<dbReference type="AlphaFoldDB" id="A0A0A8Z9A8"/>
<sequence length="18" mass="2357">MLGIHYWWYYFIGVFLFT</sequence>
<evidence type="ECO:0000313" key="1">
    <source>
        <dbReference type="EMBL" id="JAD33310.1"/>
    </source>
</evidence>
<reference evidence="1" key="2">
    <citation type="journal article" date="2015" name="Data Brief">
        <title>Shoot transcriptome of the giant reed, Arundo donax.</title>
        <authorList>
            <person name="Barrero R.A."/>
            <person name="Guerrero F.D."/>
            <person name="Moolhuijzen P."/>
            <person name="Goolsby J.A."/>
            <person name="Tidwell J."/>
            <person name="Bellgard S.E."/>
            <person name="Bellgard M.I."/>
        </authorList>
    </citation>
    <scope>NUCLEOTIDE SEQUENCE</scope>
    <source>
        <tissue evidence="1">Shoot tissue taken approximately 20 cm above the soil surface</tissue>
    </source>
</reference>
<organism evidence="1">
    <name type="scientific">Arundo donax</name>
    <name type="common">Giant reed</name>
    <name type="synonym">Donax arundinaceus</name>
    <dbReference type="NCBI Taxonomy" id="35708"/>
    <lineage>
        <taxon>Eukaryota</taxon>
        <taxon>Viridiplantae</taxon>
        <taxon>Streptophyta</taxon>
        <taxon>Embryophyta</taxon>
        <taxon>Tracheophyta</taxon>
        <taxon>Spermatophyta</taxon>
        <taxon>Magnoliopsida</taxon>
        <taxon>Liliopsida</taxon>
        <taxon>Poales</taxon>
        <taxon>Poaceae</taxon>
        <taxon>PACMAD clade</taxon>
        <taxon>Arundinoideae</taxon>
        <taxon>Arundineae</taxon>
        <taxon>Arundo</taxon>
    </lineage>
</organism>
<reference evidence="1" key="1">
    <citation type="submission" date="2014-09" db="EMBL/GenBank/DDBJ databases">
        <authorList>
            <person name="Magalhaes I.L.F."/>
            <person name="Oliveira U."/>
            <person name="Santos F.R."/>
            <person name="Vidigal T.H.D.A."/>
            <person name="Brescovit A.D."/>
            <person name="Santos A.J."/>
        </authorList>
    </citation>
    <scope>NUCLEOTIDE SEQUENCE</scope>
    <source>
        <tissue evidence="1">Shoot tissue taken approximately 20 cm above the soil surface</tissue>
    </source>
</reference>
<accession>A0A0A8Z9A8</accession>